<evidence type="ECO:0000256" key="4">
    <source>
        <dbReference type="ARBA" id="ARBA00022833"/>
    </source>
</evidence>
<dbReference type="EMBL" id="SNRY01000020">
    <property type="protein sequence ID" value="KAA6350984.1"/>
    <property type="molecule type" value="Genomic_DNA"/>
</dbReference>
<keyword evidence="4" id="KW-0862">Zinc</keyword>
<dbReference type="PANTHER" id="PTHR42978">
    <property type="entry name" value="QUORUM-QUENCHING LACTONASE YTNP-RELATED-RELATED"/>
    <property type="match status" value="1"/>
</dbReference>
<dbReference type="InterPro" id="IPR036866">
    <property type="entry name" value="RibonucZ/Hydroxyglut_hydro"/>
</dbReference>
<evidence type="ECO:0000256" key="2">
    <source>
        <dbReference type="ARBA" id="ARBA00022723"/>
    </source>
</evidence>
<dbReference type="PANTHER" id="PTHR42978:SF6">
    <property type="entry name" value="QUORUM-QUENCHING LACTONASE YTNP-RELATED"/>
    <property type="match status" value="1"/>
</dbReference>
<evidence type="ECO:0000256" key="3">
    <source>
        <dbReference type="ARBA" id="ARBA00022801"/>
    </source>
</evidence>
<dbReference type="CDD" id="cd07720">
    <property type="entry name" value="OPHC2-like_MBL-fold"/>
    <property type="match status" value="1"/>
</dbReference>
<dbReference type="Pfam" id="PF00753">
    <property type="entry name" value="Lactamase_B"/>
    <property type="match status" value="1"/>
</dbReference>
<evidence type="ECO:0000313" key="6">
    <source>
        <dbReference type="EMBL" id="KAA6350984.1"/>
    </source>
</evidence>
<dbReference type="GO" id="GO:0102007">
    <property type="term" value="F:acyl-L-homoserine-lactone lactonohydrolase activity"/>
    <property type="evidence" value="ECO:0007669"/>
    <property type="project" value="UniProtKB-EC"/>
</dbReference>
<dbReference type="EC" id="3.1.1.81" evidence="6"/>
<comment type="similarity">
    <text evidence="1">Belongs to the metallo-beta-lactamase superfamily.</text>
</comment>
<keyword evidence="2" id="KW-0479">Metal-binding</keyword>
<dbReference type="AlphaFoldDB" id="A0A5J4SYA4"/>
<dbReference type="InterPro" id="IPR051013">
    <property type="entry name" value="MBL_superfamily_lactonases"/>
</dbReference>
<accession>A0A5J4SYA4</accession>
<sequence length="291" mass="31984">MRSFIVLCIVSMCVFPFYSAVAQNTVITYEIGDYLVTTLSEGGENAKSSLLVGTTPEILQKYLPDGVFPLQIQAFLVRTPDRTVLIDAGIGKNLFTNLQSLNVAEDQISTILLTHMHGDHIGGLLRDGKKAFSHADLYLSKAEYDYWTSLQGRGADARKVLEVYKDKLHLFTPVEIGKEPNEILPGFKAVATYGHTPGHTAYLIESAKSRLLIWGDIAHALPVQMPHPEVSLSFDSNPAQAAQTRKNILEYVFKNEIKVAGAHIEFPAIGNIVAGKEEGYEFVALCTCEGI</sequence>
<feature type="domain" description="Metallo-beta-lactamase" evidence="5">
    <location>
        <begin position="71"/>
        <end position="263"/>
    </location>
</feature>
<organism evidence="6">
    <name type="scientific">termite gut metagenome</name>
    <dbReference type="NCBI Taxonomy" id="433724"/>
    <lineage>
        <taxon>unclassified sequences</taxon>
        <taxon>metagenomes</taxon>
        <taxon>organismal metagenomes</taxon>
    </lineage>
</organism>
<dbReference type="SUPFAM" id="SSF56281">
    <property type="entry name" value="Metallo-hydrolase/oxidoreductase"/>
    <property type="match status" value="1"/>
</dbReference>
<dbReference type="GO" id="GO:0046872">
    <property type="term" value="F:metal ion binding"/>
    <property type="evidence" value="ECO:0007669"/>
    <property type="project" value="UniProtKB-KW"/>
</dbReference>
<dbReference type="InterPro" id="IPR001279">
    <property type="entry name" value="Metallo-B-lactamas"/>
</dbReference>
<reference evidence="6" key="1">
    <citation type="submission" date="2019-03" db="EMBL/GenBank/DDBJ databases">
        <title>Single cell metagenomics reveals metabolic interactions within the superorganism composed of flagellate Streblomastix strix and complex community of Bacteroidetes bacteria on its surface.</title>
        <authorList>
            <person name="Treitli S.C."/>
            <person name="Kolisko M."/>
            <person name="Husnik F."/>
            <person name="Keeling P."/>
            <person name="Hampl V."/>
        </authorList>
    </citation>
    <scope>NUCLEOTIDE SEQUENCE</scope>
    <source>
        <strain evidence="6">STM</strain>
    </source>
</reference>
<gene>
    <name evidence="6" type="ORF">EZS27_001681</name>
</gene>
<protein>
    <submittedName>
        <fullName evidence="6">N-acyl homoserine lactonase</fullName>
        <ecNumber evidence="6">3.1.1.81</ecNumber>
    </submittedName>
</protein>
<evidence type="ECO:0000256" key="1">
    <source>
        <dbReference type="ARBA" id="ARBA00007749"/>
    </source>
</evidence>
<keyword evidence="3 6" id="KW-0378">Hydrolase</keyword>
<proteinExistence type="inferred from homology"/>
<evidence type="ECO:0000259" key="5">
    <source>
        <dbReference type="SMART" id="SM00849"/>
    </source>
</evidence>
<name>A0A5J4SYA4_9ZZZZ</name>
<dbReference type="SMART" id="SM00849">
    <property type="entry name" value="Lactamase_B"/>
    <property type="match status" value="1"/>
</dbReference>
<comment type="caution">
    <text evidence="6">The sequence shown here is derived from an EMBL/GenBank/DDBJ whole genome shotgun (WGS) entry which is preliminary data.</text>
</comment>
<dbReference type="Gene3D" id="3.60.15.10">
    <property type="entry name" value="Ribonuclease Z/Hydroxyacylglutathione hydrolase-like"/>
    <property type="match status" value="1"/>
</dbReference>